<protein>
    <submittedName>
        <fullName evidence="3">Uncharacterized protein</fullName>
    </submittedName>
</protein>
<evidence type="ECO:0000256" key="1">
    <source>
        <dbReference type="SAM" id="SignalP"/>
    </source>
</evidence>
<dbReference type="EMBL" id="CP026100">
    <property type="protein sequence ID" value="AYV45751.1"/>
    <property type="molecule type" value="Genomic_DNA"/>
</dbReference>
<dbReference type="Proteomes" id="UP000281192">
    <property type="component" value="Chromosome"/>
</dbReference>
<evidence type="ECO:0000313" key="2">
    <source>
        <dbReference type="EMBL" id="AYV45751.1"/>
    </source>
</evidence>
<organism evidence="3 4">
    <name type="scientific">Caulobacter flavus</name>
    <dbReference type="NCBI Taxonomy" id="1679497"/>
    <lineage>
        <taxon>Bacteria</taxon>
        <taxon>Pseudomonadati</taxon>
        <taxon>Pseudomonadota</taxon>
        <taxon>Alphaproteobacteria</taxon>
        <taxon>Caulobacterales</taxon>
        <taxon>Caulobacteraceae</taxon>
        <taxon>Caulobacter</taxon>
    </lineage>
</organism>
<evidence type="ECO:0000313" key="4">
    <source>
        <dbReference type="Proteomes" id="UP000234483"/>
    </source>
</evidence>
<dbReference type="RefSeq" id="WP_101713235.1">
    <property type="nucleotide sequence ID" value="NZ_CP026100.1"/>
</dbReference>
<sequence>MTNKAVALSLLMLAALAGAAQAAPTRKESWGKPGISYLKYRTDAADCLHYVETQAPVKLPLVDVVFEMDMAVDPEGGLNAMYAYADQQKLHMNRNWREVRRQATGAVETCLAGRGYTRFKLTKAEREELEGLRVGTPARQLYLWRLGAEPR</sequence>
<feature type="signal peptide" evidence="1">
    <location>
        <begin position="1"/>
        <end position="22"/>
    </location>
</feature>
<evidence type="ECO:0000313" key="5">
    <source>
        <dbReference type="Proteomes" id="UP000281192"/>
    </source>
</evidence>
<feature type="chain" id="PRO_5044577918" evidence="1">
    <location>
        <begin position="23"/>
        <end position="151"/>
    </location>
</feature>
<dbReference type="OrthoDB" id="7433236at2"/>
<gene>
    <name evidence="2" type="ORF">C1707_05515</name>
    <name evidence="3" type="ORF">CFHF_11965</name>
</gene>
<dbReference type="EMBL" id="PJRQ01000022">
    <property type="protein sequence ID" value="PLR15806.1"/>
    <property type="molecule type" value="Genomic_DNA"/>
</dbReference>
<keyword evidence="5" id="KW-1185">Reference proteome</keyword>
<reference evidence="2 5" key="2">
    <citation type="submission" date="2018-01" db="EMBL/GenBank/DDBJ databases">
        <title>Complete genome sequence of Caulobacter flavus RHGG3.</title>
        <authorList>
            <person name="Yang E."/>
        </authorList>
    </citation>
    <scope>NUCLEOTIDE SEQUENCE [LARGE SCALE GENOMIC DNA]</scope>
    <source>
        <strain evidence="2 5">RHGG3</strain>
    </source>
</reference>
<dbReference type="AlphaFoldDB" id="A0A2N5CU09"/>
<name>A0A2N5CU09_9CAUL</name>
<accession>A0A2N5CU09</accession>
<reference evidence="3 4" key="1">
    <citation type="submission" date="2017-12" db="EMBL/GenBank/DDBJ databases">
        <title>The genome sequence of Caulobacter flavus CGMCC1 15093.</title>
        <authorList>
            <person name="Gao J."/>
            <person name="Mao X."/>
            <person name="Sun J."/>
        </authorList>
    </citation>
    <scope>NUCLEOTIDE SEQUENCE [LARGE SCALE GENOMIC DNA]</scope>
    <source>
        <strain evidence="3 4">CGMCC1 15093</strain>
    </source>
</reference>
<proteinExistence type="predicted"/>
<dbReference type="KEGG" id="cfh:C1707_05515"/>
<evidence type="ECO:0000313" key="3">
    <source>
        <dbReference type="EMBL" id="PLR15806.1"/>
    </source>
</evidence>
<keyword evidence="1" id="KW-0732">Signal</keyword>
<dbReference type="Proteomes" id="UP000234483">
    <property type="component" value="Unassembled WGS sequence"/>
</dbReference>